<evidence type="ECO:0000256" key="2">
    <source>
        <dbReference type="ARBA" id="ARBA00022801"/>
    </source>
</evidence>
<dbReference type="Gene3D" id="3.20.20.80">
    <property type="entry name" value="Glycosidases"/>
    <property type="match status" value="1"/>
</dbReference>
<evidence type="ECO:0000256" key="3">
    <source>
        <dbReference type="ARBA" id="ARBA00023295"/>
    </source>
</evidence>
<accession>A0A6N8U2J8</accession>
<dbReference type="FunFam" id="3.20.20.80:FF:000014">
    <property type="entry name" value="Alpha,alpha-phosphotrehalase"/>
    <property type="match status" value="1"/>
</dbReference>
<dbReference type="OrthoDB" id="9805159at2"/>
<dbReference type="Gene3D" id="3.90.400.10">
    <property type="entry name" value="Oligo-1,6-glucosidase, Domain 2"/>
    <property type="match status" value="1"/>
</dbReference>
<dbReference type="GO" id="GO:0008788">
    <property type="term" value="F:alpha,alpha-phosphotrehalase activity"/>
    <property type="evidence" value="ECO:0007669"/>
    <property type="project" value="UniProtKB-UniRule"/>
</dbReference>
<dbReference type="InterPro" id="IPR012769">
    <property type="entry name" value="Trehalose_TreC"/>
</dbReference>
<evidence type="ECO:0000256" key="1">
    <source>
        <dbReference type="ARBA" id="ARBA00008061"/>
    </source>
</evidence>
<evidence type="ECO:0000313" key="6">
    <source>
        <dbReference type="EMBL" id="MXQ51567.1"/>
    </source>
</evidence>
<dbReference type="NCBIfam" id="NF008183">
    <property type="entry name" value="PRK10933.1"/>
    <property type="match status" value="1"/>
</dbReference>
<dbReference type="PANTHER" id="PTHR10357">
    <property type="entry name" value="ALPHA-AMYLASE FAMILY MEMBER"/>
    <property type="match status" value="1"/>
</dbReference>
<dbReference type="GO" id="GO:0004556">
    <property type="term" value="F:alpha-amylase activity"/>
    <property type="evidence" value="ECO:0007669"/>
    <property type="project" value="TreeGrafter"/>
</dbReference>
<dbReference type="Pfam" id="PF00128">
    <property type="entry name" value="Alpha-amylase"/>
    <property type="match status" value="1"/>
</dbReference>
<dbReference type="GO" id="GO:0005993">
    <property type="term" value="P:trehalose catabolic process"/>
    <property type="evidence" value="ECO:0007669"/>
    <property type="project" value="InterPro"/>
</dbReference>
<dbReference type="AlphaFoldDB" id="A0A6N8U2J8"/>
<dbReference type="CDD" id="cd11333">
    <property type="entry name" value="AmyAc_SI_OligoGlu_DGase"/>
    <property type="match status" value="1"/>
</dbReference>
<dbReference type="SUPFAM" id="SSF51445">
    <property type="entry name" value="(Trans)glycosidases"/>
    <property type="match status" value="1"/>
</dbReference>
<dbReference type="EC" id="3.2.1.93" evidence="4"/>
<organism evidence="6 7">
    <name type="scientific">Salinicoccus hispanicus</name>
    <dbReference type="NCBI Taxonomy" id="157225"/>
    <lineage>
        <taxon>Bacteria</taxon>
        <taxon>Bacillati</taxon>
        <taxon>Bacillota</taxon>
        <taxon>Bacilli</taxon>
        <taxon>Bacillales</taxon>
        <taxon>Staphylococcaceae</taxon>
        <taxon>Salinicoccus</taxon>
    </lineage>
</organism>
<comment type="similarity">
    <text evidence="1">Belongs to the glycosyl hydrolase 13 family.</text>
</comment>
<reference evidence="6 7" key="1">
    <citation type="submission" date="2019-12" db="EMBL/GenBank/DDBJ databases">
        <title>Salinicoccus cyprini sp. nov., isolated from gastro-intestinal tract of mirror carp, Cyprinus carpio var. specularis, collected from Gobind Sagar Reservoir, Himachal Pradesh, India.</title>
        <authorList>
            <person name="Talwar C."/>
            <person name="Singh A.K."/>
            <person name="Lal R."/>
            <person name="Negi R.K."/>
        </authorList>
    </citation>
    <scope>NUCLEOTIDE SEQUENCE [LARGE SCALE GENOMIC DNA]</scope>
    <source>
        <strain evidence="6 7">J-82</strain>
    </source>
</reference>
<keyword evidence="3 6" id="KW-0326">Glycosidase</keyword>
<sequence length="547" mass="64161">MTAMDWRKSVVYEIYPKSFNDTTGSGQGDIKGIIEKLDYFKMLGVDYLWLTPVYESPMNDNGYDISDYYEVNPQFGSKEDLQELIEQAHGKGIRIMMDIVINHTSTKHQWFIESRKSKDSKYRDYYIWRDGTYDHPPTNWESKFGGNAWAYDQQTNQYYLRLFDITQADLNWENEDMRRDIYEMINYWIDFGVDGFRFDVINLISKGEFKSSDGPGKEFYTDGPKVHEYINELNRNTFGGRDVMTVGEMSSTTIDHCLKYTNPERNELNSVFNFHHLKVDYPDGEKWTLANFDFLELKRILMDWQVAMDEGGGWNAIFWCNHDQPRVVSRFGNDETEEDRVLSGKMLAIALHGLKGTPYIYQGEEIGMTDPKFDRIDQYRDVESLNAYSILRDRGMDSGQIMDILASKSRDNARTPMQWNDSEHGGFTEGEPWIDVPDRYGDINVTRALEDEHSIFYTYQKLIQLRHELDVLTYGNVKPYLMDDENLFVYTRTYEDENITVIANFRNKEVPYPEKVSVEGETLLSNYDDRKNVLRPYEALMIYGQGK</sequence>
<dbReference type="InterPro" id="IPR045857">
    <property type="entry name" value="O16G_dom_2"/>
</dbReference>
<dbReference type="FunFam" id="3.90.400.10:FF:000002">
    <property type="entry name" value="Sucrose isomerase"/>
    <property type="match status" value="1"/>
</dbReference>
<protein>
    <recommendedName>
        <fullName evidence="4">Alpha,alpha-phosphotrehalase</fullName>
        <ecNumber evidence="4">3.2.1.93</ecNumber>
    </recommendedName>
</protein>
<name>A0A6N8U2J8_9STAP</name>
<dbReference type="RefSeq" id="WP_160656415.1">
    <property type="nucleotide sequence ID" value="NZ_JBHRWU010000001.1"/>
</dbReference>
<comment type="caution">
    <text evidence="6">The sequence shown here is derived from an EMBL/GenBank/DDBJ whole genome shotgun (WGS) entry which is preliminary data.</text>
</comment>
<evidence type="ECO:0000259" key="5">
    <source>
        <dbReference type="SMART" id="SM00642"/>
    </source>
</evidence>
<dbReference type="SUPFAM" id="SSF51011">
    <property type="entry name" value="Glycosyl hydrolase domain"/>
    <property type="match status" value="1"/>
</dbReference>
<keyword evidence="7" id="KW-1185">Reference proteome</keyword>
<evidence type="ECO:0000256" key="4">
    <source>
        <dbReference type="NCBIfam" id="TIGR02403"/>
    </source>
</evidence>
<dbReference type="EMBL" id="WUUK01000004">
    <property type="protein sequence ID" value="MXQ51567.1"/>
    <property type="molecule type" value="Genomic_DNA"/>
</dbReference>
<dbReference type="GO" id="GO:0005737">
    <property type="term" value="C:cytoplasm"/>
    <property type="evidence" value="ECO:0007669"/>
    <property type="project" value="UniProtKB-UniRule"/>
</dbReference>
<dbReference type="InterPro" id="IPR017853">
    <property type="entry name" value="GH"/>
</dbReference>
<dbReference type="Gene3D" id="2.60.40.1180">
    <property type="entry name" value="Golgi alpha-mannosidase II"/>
    <property type="match status" value="1"/>
</dbReference>
<proteinExistence type="inferred from homology"/>
<dbReference type="Proteomes" id="UP000436284">
    <property type="component" value="Unassembled WGS sequence"/>
</dbReference>
<evidence type="ECO:0000313" key="7">
    <source>
        <dbReference type="Proteomes" id="UP000436284"/>
    </source>
</evidence>
<dbReference type="PANTHER" id="PTHR10357:SF217">
    <property type="entry name" value="TREHALOSE-6-PHOSPHATE HYDROLASE"/>
    <property type="match status" value="1"/>
</dbReference>
<feature type="domain" description="Glycosyl hydrolase family 13 catalytic" evidence="5">
    <location>
        <begin position="13"/>
        <end position="414"/>
    </location>
</feature>
<dbReference type="NCBIfam" id="TIGR02403">
    <property type="entry name" value="trehalose_treC"/>
    <property type="match status" value="1"/>
</dbReference>
<dbReference type="SMART" id="SM00642">
    <property type="entry name" value="Aamy"/>
    <property type="match status" value="1"/>
</dbReference>
<keyword evidence="2 6" id="KW-0378">Hydrolase</keyword>
<dbReference type="InterPro" id="IPR013780">
    <property type="entry name" value="Glyco_hydro_b"/>
</dbReference>
<dbReference type="InterPro" id="IPR006047">
    <property type="entry name" value="GH13_cat_dom"/>
</dbReference>
<gene>
    <name evidence="6" type="primary">treC</name>
    <name evidence="6" type="ORF">GQ671_09860</name>
</gene>